<dbReference type="CDD" id="cd00093">
    <property type="entry name" value="HTH_XRE"/>
    <property type="match status" value="1"/>
</dbReference>
<evidence type="ECO:0000313" key="3">
    <source>
        <dbReference type="EMBL" id="MYC95341.1"/>
    </source>
</evidence>
<dbReference type="PROSITE" id="PS50943">
    <property type="entry name" value="HTH_CROC1"/>
    <property type="match status" value="1"/>
</dbReference>
<dbReference type="SUPFAM" id="SSF47413">
    <property type="entry name" value="lambda repressor-like DNA-binding domains"/>
    <property type="match status" value="1"/>
</dbReference>
<proteinExistence type="inferred from homology"/>
<dbReference type="InterPro" id="IPR010982">
    <property type="entry name" value="Lambda_DNA-bd_dom_sf"/>
</dbReference>
<accession>A0A6B1D600</accession>
<dbReference type="InterPro" id="IPR039060">
    <property type="entry name" value="Antitox_HigA"/>
</dbReference>
<sequence>MTRQSEKYLIDSIRTEEEHKKAVARIIEILGAKEGSPEDRELDALVEAVKGYEADKVESDFPDPISAIKFRMGEAGLTQRDLVPFIGSRAKVSEVLSGKRELTMSMARALHEHLGIPADVLLKRPGATFGIAPTPEELLRFPWREMVNRKWLDSRSNLRDYAEDMYRKLEERAGGQGVMSPALLRENGHRRMNVKTNHYALWAWCLRVLGNANENAPQGDYEPGIVDEAFMRDVARHSTTADGPLKAREHLAHYGIALVVEKHLKNTYLDGAVLRLSDGRPVIGLTLRYDRIDNFWFTLMHELAHVSLHLEDNENGAFFDDLDLKESSRMEKEADEMAEGALIPPELWESSAASADPTPMAVYELSQRTEVHMAVVAGRVRYEHKNYRLLSQFVGRGEIGRLFTEA</sequence>
<dbReference type="PANTHER" id="PTHR40455">
    <property type="entry name" value="ANTITOXIN HIGA"/>
    <property type="match status" value="1"/>
</dbReference>
<gene>
    <name evidence="3" type="ORF">F4X14_10240</name>
</gene>
<dbReference type="EMBL" id="VXMH01000052">
    <property type="protein sequence ID" value="MYC95341.1"/>
    <property type="molecule type" value="Genomic_DNA"/>
</dbReference>
<dbReference type="SMART" id="SM00530">
    <property type="entry name" value="HTH_XRE"/>
    <property type="match status" value="1"/>
</dbReference>
<protein>
    <submittedName>
        <fullName evidence="3">ImmA/IrrE family metallo-endopeptidase</fullName>
    </submittedName>
</protein>
<comment type="similarity">
    <text evidence="1">Belongs to the short-chain fatty acyl-CoA assimilation regulator (ScfR) family.</text>
</comment>
<dbReference type="GO" id="GO:0001046">
    <property type="term" value="F:core promoter sequence-specific DNA binding"/>
    <property type="evidence" value="ECO:0007669"/>
    <property type="project" value="TreeGrafter"/>
</dbReference>
<dbReference type="PANTHER" id="PTHR40455:SF1">
    <property type="entry name" value="ANTITOXIN HIGA"/>
    <property type="match status" value="1"/>
</dbReference>
<dbReference type="InterPro" id="IPR010359">
    <property type="entry name" value="IrrE_HExxH"/>
</dbReference>
<name>A0A6B1D600_9CHLR</name>
<comment type="caution">
    <text evidence="3">The sequence shown here is derived from an EMBL/GenBank/DDBJ whole genome shotgun (WGS) entry which is preliminary data.</text>
</comment>
<reference evidence="3" key="1">
    <citation type="submission" date="2019-09" db="EMBL/GenBank/DDBJ databases">
        <title>Characterisation of the sponge microbiome using genome-centric metagenomics.</title>
        <authorList>
            <person name="Engelberts J.P."/>
            <person name="Robbins S.J."/>
            <person name="De Goeij J.M."/>
            <person name="Aranda M."/>
            <person name="Bell S.C."/>
            <person name="Webster N.S."/>
        </authorList>
    </citation>
    <scope>NUCLEOTIDE SEQUENCE</scope>
    <source>
        <strain evidence="3">SB0661_bin_32</strain>
    </source>
</reference>
<dbReference type="Pfam" id="PF06114">
    <property type="entry name" value="Peptidase_M78"/>
    <property type="match status" value="1"/>
</dbReference>
<evidence type="ECO:0000259" key="2">
    <source>
        <dbReference type="PROSITE" id="PS50943"/>
    </source>
</evidence>
<dbReference type="Gene3D" id="1.10.260.40">
    <property type="entry name" value="lambda repressor-like DNA-binding domains"/>
    <property type="match status" value="1"/>
</dbReference>
<evidence type="ECO:0000256" key="1">
    <source>
        <dbReference type="ARBA" id="ARBA00007227"/>
    </source>
</evidence>
<dbReference type="Gene3D" id="1.10.10.2910">
    <property type="match status" value="1"/>
</dbReference>
<dbReference type="InterPro" id="IPR001387">
    <property type="entry name" value="Cro/C1-type_HTH"/>
</dbReference>
<organism evidence="3">
    <name type="scientific">Caldilineaceae bacterium SB0661_bin_32</name>
    <dbReference type="NCBI Taxonomy" id="2605255"/>
    <lineage>
        <taxon>Bacteria</taxon>
        <taxon>Bacillati</taxon>
        <taxon>Chloroflexota</taxon>
        <taxon>Caldilineae</taxon>
        <taxon>Caldilineales</taxon>
        <taxon>Caldilineaceae</taxon>
    </lineage>
</organism>
<dbReference type="AlphaFoldDB" id="A0A6B1D600"/>
<feature type="domain" description="HTH cro/C1-type" evidence="2">
    <location>
        <begin position="68"/>
        <end position="121"/>
    </location>
</feature>
<dbReference type="GO" id="GO:0006355">
    <property type="term" value="P:regulation of DNA-templated transcription"/>
    <property type="evidence" value="ECO:0007669"/>
    <property type="project" value="InterPro"/>
</dbReference>